<feature type="transmembrane region" description="Helical" evidence="5">
    <location>
        <begin position="112"/>
        <end position="136"/>
    </location>
</feature>
<evidence type="ECO:0000256" key="5">
    <source>
        <dbReference type="SAM" id="Phobius"/>
    </source>
</evidence>
<keyword evidence="4 5" id="KW-0472">Membrane</keyword>
<dbReference type="RefSeq" id="WP_149764992.1">
    <property type="nucleotide sequence ID" value="NZ_FTMK01000005.1"/>
</dbReference>
<keyword evidence="3 5" id="KW-1133">Transmembrane helix</keyword>
<feature type="transmembrane region" description="Helical" evidence="5">
    <location>
        <begin position="231"/>
        <end position="251"/>
    </location>
</feature>
<feature type="transmembrane region" description="Helical" evidence="5">
    <location>
        <begin position="258"/>
        <end position="276"/>
    </location>
</feature>
<evidence type="ECO:0000256" key="4">
    <source>
        <dbReference type="ARBA" id="ARBA00023136"/>
    </source>
</evidence>
<evidence type="ECO:0000313" key="7">
    <source>
        <dbReference type="Proteomes" id="UP000323956"/>
    </source>
</evidence>
<accession>A0A1N6R8E9</accession>
<keyword evidence="2 5" id="KW-0812">Transmembrane</keyword>
<name>A0A1N6R8E9_9RHOB</name>
<dbReference type="CDD" id="cd09322">
    <property type="entry name" value="TDT_TehA_like"/>
    <property type="match status" value="1"/>
</dbReference>
<dbReference type="Gene3D" id="1.50.10.150">
    <property type="entry name" value="Voltage-dependent anion channel"/>
    <property type="match status" value="1"/>
</dbReference>
<sequence>MRFAPARPNPAGLWRRVPPAIFPPLLGALGLALAWRGATAQFGLPQGVSGIMTGMAVAACGFAVLAYAAKLARRPAVLAEELRTLPGRAGLGAALVGIYVAAQLLGPHAPGLARAVLIGGMAAHLAFWAVAIPVMARTPGQGRVSPVWQLNFVGPIVAAQAAAGFGWMGLAQALWWPMAAFAGFIWIVSLRQAAAERVPAPLRPLLMIHLAPIAMLGNVAAALGWQGVALGLAWAAAAALALAALRLRWLVEAGFSPLWGAFTFPLAATAGLWTAVSGFAPGWALAAQALLVAASLVVLPILFRVWRAWASGGLAMKTNAAIA</sequence>
<feature type="transmembrane region" description="Helical" evidence="5">
    <location>
        <begin position="174"/>
        <end position="193"/>
    </location>
</feature>
<reference evidence="6 7" key="1">
    <citation type="submission" date="2017-01" db="EMBL/GenBank/DDBJ databases">
        <authorList>
            <person name="Varghese N."/>
            <person name="Submissions S."/>
        </authorList>
    </citation>
    <scope>NUCLEOTIDE SEQUENCE [LARGE SCALE GENOMIC DNA]</scope>
    <source>
        <strain evidence="6 7">ATCC 700171</strain>
    </source>
</reference>
<feature type="transmembrane region" description="Helical" evidence="5">
    <location>
        <begin position="50"/>
        <end position="69"/>
    </location>
</feature>
<dbReference type="InterPro" id="IPR004695">
    <property type="entry name" value="SLAC1/Mae1/Ssu1/TehA"/>
</dbReference>
<feature type="transmembrane region" description="Helical" evidence="5">
    <location>
        <begin position="148"/>
        <end position="168"/>
    </location>
</feature>
<evidence type="ECO:0000256" key="3">
    <source>
        <dbReference type="ARBA" id="ARBA00022989"/>
    </source>
</evidence>
<protein>
    <submittedName>
        <fullName evidence="6">Tellurite resistance protein</fullName>
    </submittedName>
</protein>
<evidence type="ECO:0000313" key="6">
    <source>
        <dbReference type="EMBL" id="SIQ25150.1"/>
    </source>
</evidence>
<dbReference type="InterPro" id="IPR052951">
    <property type="entry name" value="Tellurite_res_ion_channel"/>
</dbReference>
<evidence type="ECO:0000256" key="1">
    <source>
        <dbReference type="ARBA" id="ARBA00004141"/>
    </source>
</evidence>
<dbReference type="EMBL" id="FTMK01000005">
    <property type="protein sequence ID" value="SIQ25150.1"/>
    <property type="molecule type" value="Genomic_DNA"/>
</dbReference>
<organism evidence="6 7">
    <name type="scientific">Paracoccus thiocyanatus</name>
    <dbReference type="NCBI Taxonomy" id="34006"/>
    <lineage>
        <taxon>Bacteria</taxon>
        <taxon>Pseudomonadati</taxon>
        <taxon>Pseudomonadota</taxon>
        <taxon>Alphaproteobacteria</taxon>
        <taxon>Rhodobacterales</taxon>
        <taxon>Paracoccaceae</taxon>
        <taxon>Paracoccus</taxon>
    </lineage>
</organism>
<dbReference type="OrthoDB" id="7835091at2"/>
<dbReference type="PANTHER" id="PTHR37955">
    <property type="entry name" value="TELLURITE RESISTANCE PROTEIN TEHA"/>
    <property type="match status" value="1"/>
</dbReference>
<dbReference type="InterPro" id="IPR038665">
    <property type="entry name" value="Voltage-dep_anion_channel_sf"/>
</dbReference>
<dbReference type="GO" id="GO:0005886">
    <property type="term" value="C:plasma membrane"/>
    <property type="evidence" value="ECO:0007669"/>
    <property type="project" value="TreeGrafter"/>
</dbReference>
<dbReference type="Proteomes" id="UP000323956">
    <property type="component" value="Unassembled WGS sequence"/>
</dbReference>
<dbReference type="GO" id="GO:0046583">
    <property type="term" value="F:monoatomic cation efflux transmembrane transporter activity"/>
    <property type="evidence" value="ECO:0007669"/>
    <property type="project" value="TreeGrafter"/>
</dbReference>
<feature type="transmembrane region" description="Helical" evidence="5">
    <location>
        <begin position="205"/>
        <end position="225"/>
    </location>
</feature>
<dbReference type="PANTHER" id="PTHR37955:SF1">
    <property type="entry name" value="DEP DOMAIN-CONTAINING PROTEIN"/>
    <property type="match status" value="1"/>
</dbReference>
<dbReference type="AlphaFoldDB" id="A0A1N6R8E9"/>
<feature type="transmembrane region" description="Helical" evidence="5">
    <location>
        <begin position="89"/>
        <end position="106"/>
    </location>
</feature>
<dbReference type="Pfam" id="PF03595">
    <property type="entry name" value="SLAC1"/>
    <property type="match status" value="1"/>
</dbReference>
<proteinExistence type="predicted"/>
<evidence type="ECO:0000256" key="2">
    <source>
        <dbReference type="ARBA" id="ARBA00022692"/>
    </source>
</evidence>
<comment type="subcellular location">
    <subcellularLocation>
        <location evidence="1">Membrane</location>
        <topology evidence="1">Multi-pass membrane protein</topology>
    </subcellularLocation>
</comment>
<gene>
    <name evidence="6" type="ORF">SAMN05421641_10595</name>
</gene>
<feature type="transmembrane region" description="Helical" evidence="5">
    <location>
        <begin position="282"/>
        <end position="306"/>
    </location>
</feature>